<dbReference type="GO" id="GO:0005524">
    <property type="term" value="F:ATP binding"/>
    <property type="evidence" value="ECO:0007669"/>
    <property type="project" value="UniProtKB-KW"/>
</dbReference>
<keyword evidence="4" id="KW-0067">ATP-binding</keyword>
<dbReference type="SUPFAM" id="SSF52047">
    <property type="entry name" value="RNI-like"/>
    <property type="match status" value="1"/>
</dbReference>
<reference evidence="7" key="1">
    <citation type="journal article" date="2019" name="IScience">
        <title>Narwhal Genome Reveals Long-Term Low Genetic Diversity despite Current Large Abundance Size.</title>
        <authorList>
            <person name="Westbury M.V."/>
            <person name="Petersen B."/>
            <person name="Garde E."/>
            <person name="Heide-Jorgensen M.P."/>
            <person name="Lorenzen E.D."/>
        </authorList>
    </citation>
    <scope>NUCLEOTIDE SEQUENCE [LARGE SCALE GENOMIC DNA]</scope>
</reference>
<dbReference type="SUPFAM" id="SSF47986">
    <property type="entry name" value="DEATH domain"/>
    <property type="match status" value="1"/>
</dbReference>
<dbReference type="PANTHER" id="PTHR45690">
    <property type="entry name" value="NACHT, LRR AND PYD DOMAINS-CONTAINING PROTEIN 12"/>
    <property type="match status" value="1"/>
</dbReference>
<feature type="domain" description="NACHT" evidence="5">
    <location>
        <begin position="145"/>
        <end position="276"/>
    </location>
</feature>
<dbReference type="Pfam" id="PF05729">
    <property type="entry name" value="NACHT"/>
    <property type="match status" value="1"/>
</dbReference>
<evidence type="ECO:0000256" key="3">
    <source>
        <dbReference type="ARBA" id="ARBA00022741"/>
    </source>
</evidence>
<dbReference type="PROSITE" id="PS50837">
    <property type="entry name" value="NACHT"/>
    <property type="match status" value="1"/>
</dbReference>
<evidence type="ECO:0000256" key="4">
    <source>
        <dbReference type="ARBA" id="ARBA00022840"/>
    </source>
</evidence>
<accession>A0A4U1EDS5</accession>
<dbReference type="AlphaFoldDB" id="A0A4U1EDS5"/>
<dbReference type="Pfam" id="PF17776">
    <property type="entry name" value="NLRC4_HD2"/>
    <property type="match status" value="1"/>
</dbReference>
<comment type="caution">
    <text evidence="6">The sequence shown here is derived from an EMBL/GenBank/DDBJ whole genome shotgun (WGS) entry which is preliminary data.</text>
</comment>
<dbReference type="InterPro" id="IPR032675">
    <property type="entry name" value="LRR_dom_sf"/>
</dbReference>
<evidence type="ECO:0000313" key="7">
    <source>
        <dbReference type="Proteomes" id="UP000308365"/>
    </source>
</evidence>
<dbReference type="InterPro" id="IPR041267">
    <property type="entry name" value="NLRP_HD2"/>
</dbReference>
<organism evidence="6 7">
    <name type="scientific">Monodon monoceros</name>
    <name type="common">Narwhal</name>
    <name type="synonym">Ceratodon monodon</name>
    <dbReference type="NCBI Taxonomy" id="40151"/>
    <lineage>
        <taxon>Eukaryota</taxon>
        <taxon>Metazoa</taxon>
        <taxon>Chordata</taxon>
        <taxon>Craniata</taxon>
        <taxon>Vertebrata</taxon>
        <taxon>Euteleostomi</taxon>
        <taxon>Mammalia</taxon>
        <taxon>Eutheria</taxon>
        <taxon>Laurasiatheria</taxon>
        <taxon>Artiodactyla</taxon>
        <taxon>Whippomorpha</taxon>
        <taxon>Cetacea</taxon>
        <taxon>Odontoceti</taxon>
        <taxon>Monodontidae</taxon>
        <taxon>Monodon</taxon>
    </lineage>
</organism>
<dbReference type="GO" id="GO:0005737">
    <property type="term" value="C:cytoplasm"/>
    <property type="evidence" value="ECO:0007669"/>
    <property type="project" value="TreeGrafter"/>
</dbReference>
<keyword evidence="2" id="KW-0677">Repeat</keyword>
<dbReference type="InterPro" id="IPR007111">
    <property type="entry name" value="NACHT_NTPase"/>
</dbReference>
<dbReference type="SUPFAM" id="SSF52540">
    <property type="entry name" value="P-loop containing nucleoside triphosphate hydrolases"/>
    <property type="match status" value="1"/>
</dbReference>
<evidence type="ECO:0000259" key="5">
    <source>
        <dbReference type="PROSITE" id="PS50837"/>
    </source>
</evidence>
<dbReference type="Gene3D" id="3.80.10.10">
    <property type="entry name" value="Ribonuclease Inhibitor"/>
    <property type="match status" value="1"/>
</dbReference>
<dbReference type="InterPro" id="IPR050637">
    <property type="entry name" value="NLRP_innate_immun_reg"/>
</dbReference>
<gene>
    <name evidence="6" type="ORF">EI555_009764</name>
</gene>
<dbReference type="EMBL" id="RWIC01001965">
    <property type="protein sequence ID" value="TKC34279.1"/>
    <property type="molecule type" value="Genomic_DNA"/>
</dbReference>
<keyword evidence="1" id="KW-0433">Leucine-rich repeat</keyword>
<feature type="non-terminal residue" evidence="6">
    <location>
        <position position="759"/>
    </location>
</feature>
<name>A0A4U1EDS5_MONMO</name>
<dbReference type="InterPro" id="IPR011029">
    <property type="entry name" value="DEATH-like_dom_sf"/>
</dbReference>
<evidence type="ECO:0000256" key="1">
    <source>
        <dbReference type="ARBA" id="ARBA00022614"/>
    </source>
</evidence>
<keyword evidence="3" id="KW-0547">Nucleotide-binding</keyword>
<dbReference type="InterPro" id="IPR027417">
    <property type="entry name" value="P-loop_NTPase"/>
</dbReference>
<evidence type="ECO:0000256" key="2">
    <source>
        <dbReference type="ARBA" id="ARBA00022737"/>
    </source>
</evidence>
<dbReference type="Proteomes" id="UP000308365">
    <property type="component" value="Unassembled WGS sequence"/>
</dbReference>
<dbReference type="Gene3D" id="3.40.50.300">
    <property type="entry name" value="P-loop containing nucleotide triphosphate hydrolases"/>
    <property type="match status" value="1"/>
</dbReference>
<dbReference type="GO" id="GO:0050727">
    <property type="term" value="P:regulation of inflammatory response"/>
    <property type="evidence" value="ECO:0007669"/>
    <property type="project" value="TreeGrafter"/>
</dbReference>
<dbReference type="Gene3D" id="1.10.533.10">
    <property type="entry name" value="Death Domain, Fas"/>
    <property type="match status" value="1"/>
</dbReference>
<proteinExistence type="predicted"/>
<evidence type="ECO:0000313" key="6">
    <source>
        <dbReference type="EMBL" id="TKC34279.1"/>
    </source>
</evidence>
<sequence length="759" mass="87605">MGWDRYQLEDFKLCFRSPQLLPENIQPTHLLGLLKEHLSVGQIWDRTLRIFEHMKLASLYEQMRAEMNEMAQVWGPQDPNQEEPEMLEEETAHRRYREKMRMKILVLWDSTPWPDDHIYLHNTVEQGPRELGRLLHPSRPGAQPPMTALEGLAGVGRTTLALRVMLHWEEGILFQHPFSYVFYIRCHAVGEIVNSTFACLLSWAWPDSQVPIEGFRSHPERLLFVIDGFEEMTVSSNLYESPPCTDWYQQLPVVRILLHVLKKELVPTATLLITTRDYGFTEGDREEYFIKFFGDLDKANKILNWLRKMETLFDSCSAPLVCWTVCPSLKWQTASNPSFRLATQSTTSIHAYFFCSFFATVEVSLSYQSLPEQWRALCSLAAEGVMEQGHLEASFTDSLLRLNILRKVSDCEECISFTHQGFQAFWGAMFYVLWGTRGSLGGPSKHQEMRVFLNDAFANTNFCWHQMALLSFGLLNTDLARELEDTLRCEMSPRVMDELLDWAEGLEKHDAVSVHFGFLQFFQCLCETQDENFIRQILNHLLEADLDIHGYQRLQVSSFCLKHHQKLRKLRLSVSGPILEMKLASALETLETGAADFRKHQWEDICSVFCNGNMRELDLSNSKRNTSSMKELCYKLRNPRCKLQKLTCKSVSPVKILKELVIVLHGNHKLTHLDLSSNNLGITVSKMIFRTLRHSACNLKYLWLESCGLTPRVCHQLFMELSKNSSLKFLSLGDNDLSNVELKRLQGPIGMSKCPLKQL</sequence>
<dbReference type="PANTHER" id="PTHR45690:SF16">
    <property type="entry name" value="NACHT, LRR AND PYD DOMAINS-CONTAINING PROTEIN 13"/>
    <property type="match status" value="1"/>
</dbReference>
<protein>
    <recommendedName>
        <fullName evidence="5">NACHT domain-containing protein</fullName>
    </recommendedName>
</protein>